<dbReference type="Proteomes" id="UP000189670">
    <property type="component" value="Unassembled WGS sequence"/>
</dbReference>
<evidence type="ECO:0000259" key="1">
    <source>
        <dbReference type="Pfam" id="PF14574"/>
    </source>
</evidence>
<feature type="domain" description="RACo-like middle region" evidence="3">
    <location>
        <begin position="91"/>
        <end position="252"/>
    </location>
</feature>
<dbReference type="InterPro" id="IPR040506">
    <property type="entry name" value="RACo_linker"/>
</dbReference>
<evidence type="ECO:0000259" key="2">
    <source>
        <dbReference type="Pfam" id="PF17650"/>
    </source>
</evidence>
<dbReference type="InterPro" id="IPR052911">
    <property type="entry name" value="Corrinoid_activation_enz"/>
</dbReference>
<accession>A0A1V1PA69</accession>
<dbReference type="PANTHER" id="PTHR42895:SF2">
    <property type="entry name" value="IRON-SULFUR CLUSTER PROTEIN"/>
    <property type="match status" value="1"/>
</dbReference>
<dbReference type="AlphaFoldDB" id="A0A1V1PA69"/>
<name>A0A1V1PA69_9BACT</name>
<protein>
    <submittedName>
        <fullName evidence="4">Iron-sulfur cluster binding protein</fullName>
    </submittedName>
</protein>
<dbReference type="InterPro" id="IPR041414">
    <property type="entry name" value="Raco-like_middle"/>
</dbReference>
<dbReference type="InterPro" id="IPR027980">
    <property type="entry name" value="RACo_C"/>
</dbReference>
<reference evidence="5" key="1">
    <citation type="submission" date="2012-11" db="EMBL/GenBank/DDBJ databases">
        <authorList>
            <person name="Lucero-Rivera Y.E."/>
            <person name="Tovar-Ramirez D."/>
        </authorList>
    </citation>
    <scope>NUCLEOTIDE SEQUENCE [LARGE SCALE GENOMIC DNA]</scope>
    <source>
        <strain evidence="5">Araruama</strain>
    </source>
</reference>
<dbReference type="Pfam" id="PF17651">
    <property type="entry name" value="Raco_middle"/>
    <property type="match status" value="1"/>
</dbReference>
<gene>
    <name evidence="4" type="ORF">OMM_02325</name>
</gene>
<sequence>MKISNNIKSWIQYVQMSPPCLGNNMADVDRLMSQLQKQLETRSIEINLSIMAALPEIIRKSSFHVRCMLLGYDNHYQLIDVQPADTDCPIYGIAIDLGTTRVVLRLLDILNQQTVDEITMDNPQSFIAPDVLARIHYTDQPGGLKHLQQLIIDAINEKILHLSRNHAISPKDILCMSVAGNTAMTHLFLGFPPHAIIREPYIPVVNKQLLVPAAQLGIKINTNAQLFVFPNIGSYFGGDLIAGILSLNMHQQTDIAIMVDVGTNAEVVLGNKDWMLACAGAAGPALESGVSKIGMTAGSGAIERITMERDSFVWQTIDNQKPIGICGSGIIDLASALFQSGMLDIRGKLMPDRCKGRLQWKNDIMHFMVVPKSDSGTGEDLTISQVDIDSLVRSKAAMYTILTTITGAVGMALTDIAVFYVAGTFGAYIDPKSAINIGMIPDLPMDRYQSVGNTSLEGATRVLLSRADAESVSDIYQKITYMELNVNQEFMNRFSAAKFLPHTDMSLFPSVEQPS</sequence>
<comment type="caution">
    <text evidence="4">The sequence shown here is derived from an EMBL/GenBank/DDBJ whole genome shotgun (WGS) entry which is preliminary data.</text>
</comment>
<dbReference type="InterPro" id="IPR042259">
    <property type="entry name" value="Raco-like_middle_sf"/>
</dbReference>
<evidence type="ECO:0000313" key="5">
    <source>
        <dbReference type="Proteomes" id="UP000189670"/>
    </source>
</evidence>
<dbReference type="EMBL" id="ATBP01000241">
    <property type="protein sequence ID" value="ETR71656.1"/>
    <property type="molecule type" value="Genomic_DNA"/>
</dbReference>
<evidence type="ECO:0000259" key="3">
    <source>
        <dbReference type="Pfam" id="PF17651"/>
    </source>
</evidence>
<organism evidence="4 5">
    <name type="scientific">Candidatus Magnetoglobus multicellularis str. Araruama</name>
    <dbReference type="NCBI Taxonomy" id="890399"/>
    <lineage>
        <taxon>Bacteria</taxon>
        <taxon>Pseudomonadati</taxon>
        <taxon>Thermodesulfobacteriota</taxon>
        <taxon>Desulfobacteria</taxon>
        <taxon>Desulfobacterales</taxon>
        <taxon>Desulfobacteraceae</taxon>
        <taxon>Candidatus Magnetoglobus</taxon>
    </lineage>
</organism>
<dbReference type="Gene3D" id="3.10.20.880">
    <property type="match status" value="1"/>
</dbReference>
<feature type="domain" description="RACo linker region" evidence="2">
    <location>
        <begin position="11"/>
        <end position="87"/>
    </location>
</feature>
<dbReference type="PANTHER" id="PTHR42895">
    <property type="entry name" value="IRON-SULFUR CLUSTER-BINDING PROTEIN-RELATED"/>
    <property type="match status" value="1"/>
</dbReference>
<proteinExistence type="predicted"/>
<dbReference type="Gene3D" id="3.30.420.480">
    <property type="entry name" value="Domain of unknown function (DUF4445)"/>
    <property type="match status" value="1"/>
</dbReference>
<feature type="domain" description="RACo C-terminal" evidence="1">
    <location>
        <begin position="255"/>
        <end position="511"/>
    </location>
</feature>
<dbReference type="Pfam" id="PF17650">
    <property type="entry name" value="RACo_linker"/>
    <property type="match status" value="1"/>
</dbReference>
<evidence type="ECO:0000313" key="4">
    <source>
        <dbReference type="EMBL" id="ETR71656.1"/>
    </source>
</evidence>
<dbReference type="Pfam" id="PF14574">
    <property type="entry name" value="RACo_C_ter"/>
    <property type="match status" value="1"/>
</dbReference>